<dbReference type="InterPro" id="IPR000843">
    <property type="entry name" value="HTH_LacI"/>
</dbReference>
<dbReference type="Gene3D" id="1.10.260.40">
    <property type="entry name" value="lambda repressor-like DNA-binding domains"/>
    <property type="match status" value="1"/>
</dbReference>
<protein>
    <submittedName>
        <fullName evidence="7">Transcriptional regulator, LacI family</fullName>
    </submittedName>
</protein>
<dbReference type="InterPro" id="IPR001387">
    <property type="entry name" value="Cro/C1-type_HTH"/>
</dbReference>
<evidence type="ECO:0000313" key="8">
    <source>
        <dbReference type="Proteomes" id="UP000008466"/>
    </source>
</evidence>
<evidence type="ECO:0000259" key="5">
    <source>
        <dbReference type="PROSITE" id="PS50932"/>
    </source>
</evidence>
<dbReference type="PROSITE" id="PS50943">
    <property type="entry name" value="HTH_CROC1"/>
    <property type="match status" value="1"/>
</dbReference>
<reference evidence="8" key="1">
    <citation type="submission" date="2011-02" db="EMBL/GenBank/DDBJ databases">
        <title>Complete sequence of Spirochaeta sp. Buddy.</title>
        <authorList>
            <person name="Lucas S."/>
            <person name="Copeland A."/>
            <person name="Lapidus A."/>
            <person name="Cheng J.-F."/>
            <person name="Goodwin L."/>
            <person name="Pitluck S."/>
            <person name="Zeytun A."/>
            <person name="Detter J.C."/>
            <person name="Han C."/>
            <person name="Tapia R."/>
            <person name="Land M."/>
            <person name="Hauser L."/>
            <person name="Kyrpides N."/>
            <person name="Ivanova N."/>
            <person name="Mikhailova N."/>
            <person name="Pagani I."/>
            <person name="Ritalahti K.M."/>
            <person name="Loeffler F.E."/>
            <person name="Woyke T."/>
        </authorList>
    </citation>
    <scope>NUCLEOTIDE SEQUENCE [LARGE SCALE GENOMIC DNA]</scope>
    <source>
        <strain evidence="8">ATCC BAA-1886 / DSM 22777 / Buddy</strain>
    </source>
</reference>
<evidence type="ECO:0000313" key="7">
    <source>
        <dbReference type="EMBL" id="ADY14272.1"/>
    </source>
</evidence>
<dbReference type="AlphaFoldDB" id="F0RRL3"/>
<sequence>MSTINDVAKEANVSTATVSRVINGSSRINADTEKKVLDAMSKLRYSPNTIARSLAKGHNDCIGFLLPDLSMPFWAKLAHEVEKCAKSHGWNVMISSAPKNLDDYYAAYNRLSGSMVSGIITTFIGGTADFIGRSKTPTVTIGSINEGSHSVSSNDEQGGIFATRHLISRGCKKIIHISGEMLPQRSSNARTYAFVKECEQSGIQCKLYETSLVDQVENDYAGIVGNVFYENADFDGIFASNDILASMCLSTALSLGYRVPQDIKIVGYDDIPISAMIYPPLTTIHQNYQKLATLAVETVLNLINGVDVPMKQQVPVELIVRGTT</sequence>
<dbReference type="GO" id="GO:0000976">
    <property type="term" value="F:transcription cis-regulatory region binding"/>
    <property type="evidence" value="ECO:0007669"/>
    <property type="project" value="TreeGrafter"/>
</dbReference>
<dbReference type="STRING" id="158189.SpiBuddy_2459"/>
<organism evidence="7 8">
    <name type="scientific">Sphaerochaeta globosa (strain ATCC BAA-1886 / DSM 22777 / Buddy)</name>
    <name type="common">Spirochaeta sp. (strain Buddy)</name>
    <dbReference type="NCBI Taxonomy" id="158189"/>
    <lineage>
        <taxon>Bacteria</taxon>
        <taxon>Pseudomonadati</taxon>
        <taxon>Spirochaetota</taxon>
        <taxon>Spirochaetia</taxon>
        <taxon>Spirochaetales</taxon>
        <taxon>Sphaerochaetaceae</taxon>
        <taxon>Sphaerochaeta</taxon>
    </lineage>
</organism>
<dbReference type="Pfam" id="PF00356">
    <property type="entry name" value="LacI"/>
    <property type="match status" value="1"/>
</dbReference>
<dbReference type="InterPro" id="IPR010982">
    <property type="entry name" value="Lambda_DNA-bd_dom_sf"/>
</dbReference>
<dbReference type="Gene3D" id="3.40.50.2300">
    <property type="match status" value="2"/>
</dbReference>
<dbReference type="SMART" id="SM00354">
    <property type="entry name" value="HTH_LACI"/>
    <property type="match status" value="1"/>
</dbReference>
<dbReference type="PROSITE" id="PS00356">
    <property type="entry name" value="HTH_LACI_1"/>
    <property type="match status" value="1"/>
</dbReference>
<dbReference type="PANTHER" id="PTHR30146:SF95">
    <property type="entry name" value="RIBOSE OPERON REPRESSOR"/>
    <property type="match status" value="1"/>
</dbReference>
<dbReference type="PROSITE" id="PS50932">
    <property type="entry name" value="HTH_LACI_2"/>
    <property type="match status" value="1"/>
</dbReference>
<dbReference type="Pfam" id="PF13377">
    <property type="entry name" value="Peripla_BP_3"/>
    <property type="match status" value="1"/>
</dbReference>
<dbReference type="Proteomes" id="UP000008466">
    <property type="component" value="Chromosome"/>
</dbReference>
<keyword evidence="3" id="KW-0238">DNA-binding</keyword>
<evidence type="ECO:0000256" key="3">
    <source>
        <dbReference type="ARBA" id="ARBA00023125"/>
    </source>
</evidence>
<keyword evidence="8" id="KW-1185">Reference proteome</keyword>
<proteinExistence type="predicted"/>
<dbReference type="RefSeq" id="WP_013608118.1">
    <property type="nucleotide sequence ID" value="NC_015152.1"/>
</dbReference>
<keyword evidence="2" id="KW-0805">Transcription regulation</keyword>
<dbReference type="SUPFAM" id="SSF47413">
    <property type="entry name" value="lambda repressor-like DNA-binding domains"/>
    <property type="match status" value="1"/>
</dbReference>
<dbReference type="PRINTS" id="PR00036">
    <property type="entry name" value="HTHLACI"/>
</dbReference>
<feature type="domain" description="HTH lacI-type" evidence="5">
    <location>
        <begin position="2"/>
        <end position="56"/>
    </location>
</feature>
<dbReference type="InterPro" id="IPR028082">
    <property type="entry name" value="Peripla_BP_I"/>
</dbReference>
<accession>F0RRL3</accession>
<evidence type="ECO:0000259" key="6">
    <source>
        <dbReference type="PROSITE" id="PS50943"/>
    </source>
</evidence>
<dbReference type="EMBL" id="CP002541">
    <property type="protein sequence ID" value="ADY14272.1"/>
    <property type="molecule type" value="Genomic_DNA"/>
</dbReference>
<keyword evidence="1" id="KW-0678">Repressor</keyword>
<dbReference type="KEGG" id="sbu:SpiBuddy_2459"/>
<dbReference type="GO" id="GO:0003700">
    <property type="term" value="F:DNA-binding transcription factor activity"/>
    <property type="evidence" value="ECO:0007669"/>
    <property type="project" value="TreeGrafter"/>
</dbReference>
<evidence type="ECO:0000256" key="2">
    <source>
        <dbReference type="ARBA" id="ARBA00023015"/>
    </source>
</evidence>
<dbReference type="HOGENOM" id="CLU_037628_6_0_12"/>
<feature type="domain" description="HTH cro/C1-type" evidence="6">
    <location>
        <begin position="3"/>
        <end position="50"/>
    </location>
</feature>
<dbReference type="OrthoDB" id="305766at2"/>
<dbReference type="SUPFAM" id="SSF53822">
    <property type="entry name" value="Periplasmic binding protein-like I"/>
    <property type="match status" value="1"/>
</dbReference>
<name>F0RRL3_SPHGB</name>
<dbReference type="CDD" id="cd01392">
    <property type="entry name" value="HTH_LacI"/>
    <property type="match status" value="1"/>
</dbReference>
<gene>
    <name evidence="7" type="ordered locus">SpiBuddy_2459</name>
</gene>
<evidence type="ECO:0000256" key="4">
    <source>
        <dbReference type="ARBA" id="ARBA00023163"/>
    </source>
</evidence>
<evidence type="ECO:0000256" key="1">
    <source>
        <dbReference type="ARBA" id="ARBA00022491"/>
    </source>
</evidence>
<keyword evidence="4" id="KW-0804">Transcription</keyword>
<dbReference type="CDD" id="cd06291">
    <property type="entry name" value="PBP1_Qymf-like"/>
    <property type="match status" value="1"/>
</dbReference>
<dbReference type="PANTHER" id="PTHR30146">
    <property type="entry name" value="LACI-RELATED TRANSCRIPTIONAL REPRESSOR"/>
    <property type="match status" value="1"/>
</dbReference>
<dbReference type="eggNOG" id="COG1609">
    <property type="taxonomic scope" value="Bacteria"/>
</dbReference>
<dbReference type="InterPro" id="IPR046335">
    <property type="entry name" value="LacI/GalR-like_sensor"/>
</dbReference>